<keyword evidence="8" id="KW-0862">Zinc</keyword>
<evidence type="ECO:0000256" key="6">
    <source>
        <dbReference type="ARBA" id="ARBA00022771"/>
    </source>
</evidence>
<evidence type="ECO:0000313" key="10">
    <source>
        <dbReference type="EMBL" id="OAG02512.1"/>
    </source>
</evidence>
<evidence type="ECO:0000256" key="5">
    <source>
        <dbReference type="ARBA" id="ARBA00022737"/>
    </source>
</evidence>
<organism evidence="10 11">
    <name type="scientific">Paraphaeosphaeria sporulosa</name>
    <dbReference type="NCBI Taxonomy" id="1460663"/>
    <lineage>
        <taxon>Eukaryota</taxon>
        <taxon>Fungi</taxon>
        <taxon>Dikarya</taxon>
        <taxon>Ascomycota</taxon>
        <taxon>Pezizomycotina</taxon>
        <taxon>Dothideomycetes</taxon>
        <taxon>Pleosporomycetidae</taxon>
        <taxon>Pleosporales</taxon>
        <taxon>Massarineae</taxon>
        <taxon>Didymosphaeriaceae</taxon>
        <taxon>Paraphaeosphaeria</taxon>
    </lineage>
</organism>
<evidence type="ECO:0000256" key="2">
    <source>
        <dbReference type="ARBA" id="ARBA00012251"/>
    </source>
</evidence>
<dbReference type="GO" id="GO:0061630">
    <property type="term" value="F:ubiquitin protein ligase activity"/>
    <property type="evidence" value="ECO:0007669"/>
    <property type="project" value="UniProtKB-EC"/>
</dbReference>
<dbReference type="InParanoid" id="A0A177C6L3"/>
<proteinExistence type="predicted"/>
<dbReference type="AlphaFoldDB" id="A0A177C6L3"/>
<evidence type="ECO:0000259" key="9">
    <source>
        <dbReference type="PROSITE" id="PS51873"/>
    </source>
</evidence>
<dbReference type="GO" id="GO:0016567">
    <property type="term" value="P:protein ubiquitination"/>
    <property type="evidence" value="ECO:0007669"/>
    <property type="project" value="InterPro"/>
</dbReference>
<dbReference type="Gene3D" id="3.30.40.10">
    <property type="entry name" value="Zinc/RING finger domain, C3HC4 (zinc finger)"/>
    <property type="match status" value="1"/>
</dbReference>
<evidence type="ECO:0000256" key="8">
    <source>
        <dbReference type="ARBA" id="ARBA00022833"/>
    </source>
</evidence>
<dbReference type="SMART" id="SM00647">
    <property type="entry name" value="IBR"/>
    <property type="match status" value="1"/>
</dbReference>
<dbReference type="Proteomes" id="UP000077069">
    <property type="component" value="Unassembled WGS sequence"/>
</dbReference>
<protein>
    <recommendedName>
        <fullName evidence="2">RBR-type E3 ubiquitin transferase</fullName>
        <ecNumber evidence="2">2.3.2.31</ecNumber>
    </recommendedName>
</protein>
<keyword evidence="6" id="KW-0863">Zinc-finger</keyword>
<dbReference type="InterPro" id="IPR013083">
    <property type="entry name" value="Znf_RING/FYVE/PHD"/>
</dbReference>
<dbReference type="PROSITE" id="PS51873">
    <property type="entry name" value="TRIAD"/>
    <property type="match status" value="1"/>
</dbReference>
<dbReference type="GeneID" id="28758183"/>
<dbReference type="EMBL" id="KV441555">
    <property type="protein sequence ID" value="OAG02512.1"/>
    <property type="molecule type" value="Genomic_DNA"/>
</dbReference>
<evidence type="ECO:0000256" key="1">
    <source>
        <dbReference type="ARBA" id="ARBA00001798"/>
    </source>
</evidence>
<dbReference type="InterPro" id="IPR044066">
    <property type="entry name" value="TRIAD_supradom"/>
</dbReference>
<feature type="domain" description="RING-type" evidence="9">
    <location>
        <begin position="46"/>
        <end position="242"/>
    </location>
</feature>
<keyword evidence="11" id="KW-1185">Reference proteome</keyword>
<dbReference type="InterPro" id="IPR002867">
    <property type="entry name" value="IBR_dom"/>
</dbReference>
<gene>
    <name evidence="10" type="ORF">CC84DRAFT_1097039</name>
</gene>
<evidence type="ECO:0000256" key="7">
    <source>
        <dbReference type="ARBA" id="ARBA00022786"/>
    </source>
</evidence>
<keyword evidence="5" id="KW-0677">Repeat</keyword>
<dbReference type="InterPro" id="IPR031127">
    <property type="entry name" value="E3_UB_ligase_RBR"/>
</dbReference>
<keyword evidence="7" id="KW-0833">Ubl conjugation pathway</keyword>
<dbReference type="CDD" id="cd20335">
    <property type="entry name" value="BRcat_RBR"/>
    <property type="match status" value="1"/>
</dbReference>
<name>A0A177C6L3_9PLEO</name>
<dbReference type="STRING" id="1460663.A0A177C6L3"/>
<sequence length="332" mass="38451">MAVATESQYAGSVVDFSDNDEENEIEAGPSRYYAERQADAIAKLSKQFKCAVCHEYIMSGLMVHLPCNDRYCVSCLKELFIQATRDETLLPLRCHKQPIPLQLIARYLSADELAAYERANIEVSTADRTYCSNIQCGKFIPRDQIEPGTHRAVCDLCDTATCAICKNGFHYGLDCPDDPALRETRRIAEESGWKSCYHCGRILILRTGCNHMTCICKAQFCYVCGERWKTCRCDVADIDRIEERAEEVVDRDAGEVLPPVERQRRVERVRNELEQNHECEHPGRFQKLWRHEGYGGRRGFQCEMCDNRHWKYILQCRHCFINVCEECRRHRV</sequence>
<dbReference type="PANTHER" id="PTHR11685">
    <property type="entry name" value="RBR FAMILY RING FINGER AND IBR DOMAIN-CONTAINING"/>
    <property type="match status" value="1"/>
</dbReference>
<dbReference type="SUPFAM" id="SSF57850">
    <property type="entry name" value="RING/U-box"/>
    <property type="match status" value="2"/>
</dbReference>
<keyword evidence="3" id="KW-0808">Transferase</keyword>
<dbReference type="CDD" id="cd22584">
    <property type="entry name" value="Rcat_RBR_unk"/>
    <property type="match status" value="1"/>
</dbReference>
<dbReference type="EC" id="2.3.2.31" evidence="2"/>
<dbReference type="OrthoDB" id="10009520at2759"/>
<keyword evidence="4" id="KW-0479">Metal-binding</keyword>
<dbReference type="Pfam" id="PF01485">
    <property type="entry name" value="IBR"/>
    <property type="match status" value="2"/>
</dbReference>
<accession>A0A177C6L3</accession>
<dbReference type="GO" id="GO:0008270">
    <property type="term" value="F:zinc ion binding"/>
    <property type="evidence" value="ECO:0007669"/>
    <property type="project" value="UniProtKB-KW"/>
</dbReference>
<dbReference type="Gene3D" id="1.20.120.1750">
    <property type="match status" value="1"/>
</dbReference>
<dbReference type="RefSeq" id="XP_018032877.1">
    <property type="nucleotide sequence ID" value="XM_018174697.1"/>
</dbReference>
<evidence type="ECO:0000313" key="11">
    <source>
        <dbReference type="Proteomes" id="UP000077069"/>
    </source>
</evidence>
<evidence type="ECO:0000256" key="4">
    <source>
        <dbReference type="ARBA" id="ARBA00022723"/>
    </source>
</evidence>
<comment type="catalytic activity">
    <reaction evidence="1">
        <text>[E2 ubiquitin-conjugating enzyme]-S-ubiquitinyl-L-cysteine + [acceptor protein]-L-lysine = [E2 ubiquitin-conjugating enzyme]-L-cysteine + [acceptor protein]-N(6)-ubiquitinyl-L-lysine.</text>
        <dbReference type="EC" id="2.3.2.31"/>
    </reaction>
</comment>
<reference evidence="10 11" key="1">
    <citation type="submission" date="2016-05" db="EMBL/GenBank/DDBJ databases">
        <title>Comparative analysis of secretome profiles of manganese(II)-oxidizing ascomycete fungi.</title>
        <authorList>
            <consortium name="DOE Joint Genome Institute"/>
            <person name="Zeiner C.A."/>
            <person name="Purvine S.O."/>
            <person name="Zink E.M."/>
            <person name="Wu S."/>
            <person name="Pasa-Tolic L."/>
            <person name="Chaput D.L."/>
            <person name="Haridas S."/>
            <person name="Grigoriev I.V."/>
            <person name="Santelli C.M."/>
            <person name="Hansel C.M."/>
        </authorList>
    </citation>
    <scope>NUCLEOTIDE SEQUENCE [LARGE SCALE GENOMIC DNA]</scope>
    <source>
        <strain evidence="10 11">AP3s5-JAC2a</strain>
    </source>
</reference>
<evidence type="ECO:0000256" key="3">
    <source>
        <dbReference type="ARBA" id="ARBA00022679"/>
    </source>
</evidence>